<keyword evidence="4" id="KW-1185">Reference proteome</keyword>
<organism evidence="3 4">
    <name type="scientific">Saponaria officinalis</name>
    <name type="common">Common soapwort</name>
    <name type="synonym">Lychnis saponaria</name>
    <dbReference type="NCBI Taxonomy" id="3572"/>
    <lineage>
        <taxon>Eukaryota</taxon>
        <taxon>Viridiplantae</taxon>
        <taxon>Streptophyta</taxon>
        <taxon>Embryophyta</taxon>
        <taxon>Tracheophyta</taxon>
        <taxon>Spermatophyta</taxon>
        <taxon>Magnoliopsida</taxon>
        <taxon>eudicotyledons</taxon>
        <taxon>Gunneridae</taxon>
        <taxon>Pentapetalae</taxon>
        <taxon>Caryophyllales</taxon>
        <taxon>Caryophyllaceae</taxon>
        <taxon>Caryophylleae</taxon>
        <taxon>Saponaria</taxon>
    </lineage>
</organism>
<dbReference type="SMART" id="SM00769">
    <property type="entry name" value="WHy"/>
    <property type="match status" value="1"/>
</dbReference>
<dbReference type="PANTHER" id="PTHR31459">
    <property type="match status" value="1"/>
</dbReference>
<evidence type="ECO:0000259" key="2">
    <source>
        <dbReference type="SMART" id="SM00769"/>
    </source>
</evidence>
<dbReference type="EMBL" id="JBDFQZ010000002">
    <property type="protein sequence ID" value="KAK9749451.1"/>
    <property type="molecule type" value="Genomic_DNA"/>
</dbReference>
<dbReference type="PANTHER" id="PTHR31459:SF19">
    <property type="entry name" value="DESICCATION-RELATED PROTEIN LEA14-RELATED"/>
    <property type="match status" value="1"/>
</dbReference>
<proteinExistence type="inferred from homology"/>
<dbReference type="GO" id="GO:0005829">
    <property type="term" value="C:cytosol"/>
    <property type="evidence" value="ECO:0007669"/>
    <property type="project" value="TreeGrafter"/>
</dbReference>
<comment type="caution">
    <text evidence="3">The sequence shown here is derived from an EMBL/GenBank/DDBJ whole genome shotgun (WGS) entry which is preliminary data.</text>
</comment>
<dbReference type="Pfam" id="PF03168">
    <property type="entry name" value="LEA_2"/>
    <property type="match status" value="1"/>
</dbReference>
<feature type="domain" description="Water stress and hypersensitive response" evidence="2">
    <location>
        <begin position="24"/>
        <end position="141"/>
    </location>
</feature>
<evidence type="ECO:0000256" key="1">
    <source>
        <dbReference type="ARBA" id="ARBA00005960"/>
    </source>
</evidence>
<dbReference type="AlphaFoldDB" id="A0AAW1MUN5"/>
<dbReference type="SUPFAM" id="SSF117070">
    <property type="entry name" value="LEA14-like"/>
    <property type="match status" value="1"/>
</dbReference>
<reference evidence="3" key="1">
    <citation type="submission" date="2024-03" db="EMBL/GenBank/DDBJ databases">
        <title>WGS assembly of Saponaria officinalis var. Norfolk2.</title>
        <authorList>
            <person name="Jenkins J."/>
            <person name="Shu S."/>
            <person name="Grimwood J."/>
            <person name="Barry K."/>
            <person name="Goodstein D."/>
            <person name="Schmutz J."/>
            <person name="Leebens-Mack J."/>
            <person name="Osbourn A."/>
        </authorList>
    </citation>
    <scope>NUCLEOTIDE SEQUENCE [LARGE SCALE GENOMIC DNA]</scope>
    <source>
        <strain evidence="3">JIC</strain>
    </source>
</reference>
<dbReference type="InterPro" id="IPR013990">
    <property type="entry name" value="WHy-dom"/>
</dbReference>
<dbReference type="FunFam" id="2.60.40.1820:FF:000001">
    <property type="entry name" value="Desiccation protectant protein Lea14-like"/>
    <property type="match status" value="1"/>
</dbReference>
<dbReference type="Gene3D" id="2.60.40.1820">
    <property type="match status" value="1"/>
</dbReference>
<dbReference type="GO" id="GO:0009269">
    <property type="term" value="P:response to desiccation"/>
    <property type="evidence" value="ECO:0007669"/>
    <property type="project" value="InterPro"/>
</dbReference>
<dbReference type="InterPro" id="IPR004864">
    <property type="entry name" value="LEA_2"/>
</dbReference>
<evidence type="ECO:0000313" key="3">
    <source>
        <dbReference type="EMBL" id="KAK9749451.1"/>
    </source>
</evidence>
<comment type="similarity">
    <text evidence="1">Belongs to the LEA type 2 family.</text>
</comment>
<accession>A0AAW1MUN5</accession>
<dbReference type="Proteomes" id="UP001443914">
    <property type="component" value="Unassembled WGS sequence"/>
</dbReference>
<protein>
    <recommendedName>
        <fullName evidence="2">Water stress and hypersensitive response domain-containing protein</fullName>
    </recommendedName>
</protein>
<name>A0AAW1MUN5_SAPOF</name>
<dbReference type="InterPro" id="IPR045043">
    <property type="entry name" value="Lea14-like"/>
</dbReference>
<evidence type="ECO:0000313" key="4">
    <source>
        <dbReference type="Proteomes" id="UP001443914"/>
    </source>
</evidence>
<gene>
    <name evidence="3" type="ORF">RND81_02G126700</name>
</gene>
<sequence>MSGLIDKAKNFVADKIAEMPKPEASIRDVDLKGLTKAGVTYQANLGVMNPYSHSIPICEISYSLKSDQREIASGKIPDPGSIKGKETTVLEVPMLVPHDILLSIAKDIWRDWDIDYELKIGLIVDLPIIGNLTIPLSTKGEIKLPTLGDLFGGGGSNVENKE</sequence>